<keyword evidence="7 10" id="KW-0067">ATP-binding</keyword>
<dbReference type="Pfam" id="PF02782">
    <property type="entry name" value="FGGY_C"/>
    <property type="match status" value="1"/>
</dbReference>
<feature type="binding site" evidence="10">
    <location>
        <position position="406"/>
    </location>
    <ligand>
        <name>ADP</name>
        <dbReference type="ChEBI" id="CHEBI:456216"/>
    </ligand>
</feature>
<evidence type="ECO:0000256" key="7">
    <source>
        <dbReference type="ARBA" id="ARBA00022840"/>
    </source>
</evidence>
<feature type="binding site" evidence="10">
    <location>
        <position position="310"/>
    </location>
    <ligand>
        <name>ATP</name>
        <dbReference type="ChEBI" id="CHEBI:30616"/>
    </ligand>
</feature>
<dbReference type="InterPro" id="IPR018485">
    <property type="entry name" value="FGGY_C"/>
</dbReference>
<name>A0A8J7PFF1_9BACT</name>
<evidence type="ECO:0000256" key="8">
    <source>
        <dbReference type="ARBA" id="ARBA00052101"/>
    </source>
</evidence>
<keyword evidence="4 10" id="KW-0547">Nucleotide-binding</keyword>
<dbReference type="EMBL" id="JAFLCK010000001">
    <property type="protein sequence ID" value="MBN8659043.1"/>
    <property type="molecule type" value="Genomic_DNA"/>
</dbReference>
<evidence type="ECO:0000256" key="10">
    <source>
        <dbReference type="HAMAP-Rule" id="MF_00186"/>
    </source>
</evidence>
<feature type="binding site" evidence="10">
    <location>
        <position position="306"/>
    </location>
    <ligand>
        <name>ATP</name>
        <dbReference type="ChEBI" id="CHEBI:30616"/>
    </ligand>
</feature>
<feature type="binding site" evidence="10">
    <location>
        <position position="83"/>
    </location>
    <ligand>
        <name>sn-glycerol 3-phosphate</name>
        <dbReference type="ChEBI" id="CHEBI:57597"/>
    </ligand>
</feature>
<evidence type="ECO:0000313" key="14">
    <source>
        <dbReference type="EMBL" id="MBN8659043.1"/>
    </source>
</evidence>
<evidence type="ECO:0000259" key="12">
    <source>
        <dbReference type="Pfam" id="PF00370"/>
    </source>
</evidence>
<evidence type="ECO:0000256" key="1">
    <source>
        <dbReference type="ARBA" id="ARBA00005190"/>
    </source>
</evidence>
<evidence type="ECO:0000256" key="9">
    <source>
        <dbReference type="ARBA" id="ARBA00054633"/>
    </source>
</evidence>
<gene>
    <name evidence="10 14" type="primary">glpK</name>
    <name evidence="14" type="ORF">J0M35_01670</name>
</gene>
<feature type="domain" description="Carbohydrate kinase FGGY C-terminal" evidence="13">
    <location>
        <begin position="257"/>
        <end position="444"/>
    </location>
</feature>
<feature type="domain" description="Carbohydrate kinase FGGY N-terminal" evidence="12">
    <location>
        <begin position="4"/>
        <end position="248"/>
    </location>
</feature>
<protein>
    <recommendedName>
        <fullName evidence="10">Glycerol kinase</fullName>
        <ecNumber evidence="10">2.7.1.30</ecNumber>
    </recommendedName>
    <alternativeName>
        <fullName evidence="10">ATP:glycerol 3-phosphotransferase</fullName>
    </alternativeName>
    <alternativeName>
        <fullName evidence="10">Glycerokinase</fullName>
        <shortName evidence="10">GK</shortName>
    </alternativeName>
</protein>
<dbReference type="NCBIfam" id="NF000756">
    <property type="entry name" value="PRK00047.1"/>
    <property type="match status" value="1"/>
</dbReference>
<dbReference type="InterPro" id="IPR018484">
    <property type="entry name" value="FGGY_N"/>
</dbReference>
<comment type="pathway">
    <text evidence="1 10">Polyol metabolism; glycerol degradation via glycerol kinase pathway; sn-glycerol 3-phosphate from glycerol: step 1/1.</text>
</comment>
<dbReference type="SUPFAM" id="SSF53067">
    <property type="entry name" value="Actin-like ATPase domain"/>
    <property type="match status" value="2"/>
</dbReference>
<feature type="binding site" evidence="10">
    <location>
        <position position="12"/>
    </location>
    <ligand>
        <name>ATP</name>
        <dbReference type="ChEBI" id="CHEBI:30616"/>
    </ligand>
</feature>
<feature type="binding site" evidence="10">
    <location>
        <position position="242"/>
    </location>
    <ligand>
        <name>glycerol</name>
        <dbReference type="ChEBI" id="CHEBI:17754"/>
    </ligand>
</feature>
<keyword evidence="5 10" id="KW-0418">Kinase</keyword>
<dbReference type="InterPro" id="IPR043129">
    <property type="entry name" value="ATPase_NBD"/>
</dbReference>
<keyword evidence="3 10" id="KW-0808">Transferase</keyword>
<dbReference type="Pfam" id="PF00370">
    <property type="entry name" value="FGGY_N"/>
    <property type="match status" value="1"/>
</dbReference>
<dbReference type="FunFam" id="3.30.420.40:FF:000007">
    <property type="entry name" value="Glycerol kinase"/>
    <property type="match status" value="1"/>
</dbReference>
<dbReference type="GO" id="GO:0005524">
    <property type="term" value="F:ATP binding"/>
    <property type="evidence" value="ECO:0007669"/>
    <property type="project" value="UniProtKB-UniRule"/>
</dbReference>
<dbReference type="PROSITE" id="PS00933">
    <property type="entry name" value="FGGY_KINASES_1"/>
    <property type="match status" value="1"/>
</dbReference>
<dbReference type="AlphaFoldDB" id="A0A8J7PFF1"/>
<comment type="catalytic activity">
    <reaction evidence="8 10">
        <text>glycerol + ATP = sn-glycerol 3-phosphate + ADP + H(+)</text>
        <dbReference type="Rhea" id="RHEA:21644"/>
        <dbReference type="ChEBI" id="CHEBI:15378"/>
        <dbReference type="ChEBI" id="CHEBI:17754"/>
        <dbReference type="ChEBI" id="CHEBI:30616"/>
        <dbReference type="ChEBI" id="CHEBI:57597"/>
        <dbReference type="ChEBI" id="CHEBI:456216"/>
        <dbReference type="EC" id="2.7.1.30"/>
    </reaction>
</comment>
<feature type="binding site" evidence="10">
    <location>
        <position position="82"/>
    </location>
    <ligand>
        <name>sn-glycerol 3-phosphate</name>
        <dbReference type="ChEBI" id="CHEBI:57597"/>
    </ligand>
</feature>
<dbReference type="Proteomes" id="UP000664277">
    <property type="component" value="Unassembled WGS sequence"/>
</dbReference>
<dbReference type="HAMAP" id="MF_00186">
    <property type="entry name" value="Glycerol_kin"/>
    <property type="match status" value="1"/>
</dbReference>
<evidence type="ECO:0000256" key="11">
    <source>
        <dbReference type="RuleBase" id="RU003733"/>
    </source>
</evidence>
<organism evidence="14 15">
    <name type="scientific">Candidatus Obscuribacter phosphatis</name>
    <dbReference type="NCBI Taxonomy" id="1906157"/>
    <lineage>
        <taxon>Bacteria</taxon>
        <taxon>Bacillati</taxon>
        <taxon>Candidatus Melainabacteria</taxon>
        <taxon>Candidatus Obscuribacterales</taxon>
        <taxon>Candidatus Obscuribacteraceae</taxon>
        <taxon>Candidatus Obscuribacter</taxon>
    </lineage>
</organism>
<dbReference type="PANTHER" id="PTHR10196">
    <property type="entry name" value="SUGAR KINASE"/>
    <property type="match status" value="1"/>
</dbReference>
<feature type="binding site" evidence="10">
    <location>
        <position position="406"/>
    </location>
    <ligand>
        <name>ATP</name>
        <dbReference type="ChEBI" id="CHEBI:30616"/>
    </ligand>
</feature>
<feature type="binding site" evidence="10">
    <location>
        <position position="263"/>
    </location>
    <ligand>
        <name>ATP</name>
        <dbReference type="ChEBI" id="CHEBI:30616"/>
    </ligand>
</feature>
<dbReference type="GO" id="GO:0006072">
    <property type="term" value="P:glycerol-3-phosphate metabolic process"/>
    <property type="evidence" value="ECO:0007669"/>
    <property type="project" value="InterPro"/>
</dbReference>
<keyword evidence="6 10" id="KW-0319">Glycerol metabolism</keyword>
<dbReference type="NCBIfam" id="TIGR01311">
    <property type="entry name" value="glycerol_kin"/>
    <property type="match status" value="1"/>
</dbReference>
<evidence type="ECO:0000256" key="4">
    <source>
        <dbReference type="ARBA" id="ARBA00022741"/>
    </source>
</evidence>
<dbReference type="InterPro" id="IPR018483">
    <property type="entry name" value="Carb_kinase_FGGY_CS"/>
</dbReference>
<dbReference type="InterPro" id="IPR000577">
    <property type="entry name" value="Carb_kinase_FGGY"/>
</dbReference>
<feature type="binding site" evidence="10">
    <location>
        <position position="263"/>
    </location>
    <ligand>
        <name>ADP</name>
        <dbReference type="ChEBI" id="CHEBI:456216"/>
    </ligand>
</feature>
<feature type="binding site" evidence="10">
    <location>
        <position position="13"/>
    </location>
    <ligand>
        <name>ATP</name>
        <dbReference type="ChEBI" id="CHEBI:30616"/>
    </ligand>
</feature>
<comment type="function">
    <text evidence="9 10">Key enzyme in the regulation of glycerol uptake and metabolism. Catalyzes the phosphorylation of glycerol to yield sn-glycerol 3-phosphate.</text>
</comment>
<dbReference type="EC" id="2.7.1.30" evidence="10"/>
<feature type="binding site" evidence="10">
    <location>
        <position position="14"/>
    </location>
    <ligand>
        <name>ATP</name>
        <dbReference type="ChEBI" id="CHEBI:30616"/>
    </ligand>
</feature>
<dbReference type="GO" id="GO:0004370">
    <property type="term" value="F:glycerol kinase activity"/>
    <property type="evidence" value="ECO:0007669"/>
    <property type="project" value="UniProtKB-UniRule"/>
</dbReference>
<dbReference type="PANTHER" id="PTHR10196:SF69">
    <property type="entry name" value="GLYCEROL KINASE"/>
    <property type="match status" value="1"/>
</dbReference>
<evidence type="ECO:0000256" key="6">
    <source>
        <dbReference type="ARBA" id="ARBA00022798"/>
    </source>
</evidence>
<feature type="binding site" evidence="10">
    <location>
        <position position="12"/>
    </location>
    <ligand>
        <name>sn-glycerol 3-phosphate</name>
        <dbReference type="ChEBI" id="CHEBI:57597"/>
    </ligand>
</feature>
<reference evidence="14" key="1">
    <citation type="submission" date="2021-02" db="EMBL/GenBank/DDBJ databases">
        <title>Genome-Resolved Metagenomics of a Microbial Community Performing Photosynthetic Biological Nutrient Removal.</title>
        <authorList>
            <person name="Mcdaniel E.A."/>
        </authorList>
    </citation>
    <scope>NUCLEOTIDE SEQUENCE</scope>
    <source>
        <strain evidence="14">UWPOB_OBS1</strain>
    </source>
</reference>
<proteinExistence type="inferred from homology"/>
<dbReference type="GO" id="GO:0019563">
    <property type="term" value="P:glycerol catabolic process"/>
    <property type="evidence" value="ECO:0007669"/>
    <property type="project" value="UniProtKB-UniRule"/>
</dbReference>
<evidence type="ECO:0000259" key="13">
    <source>
        <dbReference type="Pfam" id="PF02782"/>
    </source>
</evidence>
<feature type="binding site" evidence="10">
    <location>
        <position position="16"/>
    </location>
    <ligand>
        <name>ADP</name>
        <dbReference type="ChEBI" id="CHEBI:456216"/>
    </ligand>
</feature>
<dbReference type="PIRSF" id="PIRSF000538">
    <property type="entry name" value="GlpK"/>
    <property type="match status" value="1"/>
</dbReference>
<evidence type="ECO:0000256" key="5">
    <source>
        <dbReference type="ARBA" id="ARBA00022777"/>
    </source>
</evidence>
<feature type="binding site" evidence="10">
    <location>
        <position position="241"/>
    </location>
    <ligand>
        <name>sn-glycerol 3-phosphate</name>
        <dbReference type="ChEBI" id="CHEBI:57597"/>
    </ligand>
</feature>
<accession>A0A8J7PFF1</accession>
<sequence>MGKYILSIDQGTTSCRAIVFDKTGKTLGVGQLEFEQIFPKPSWVEHNPQEILDKQIECIKQAVKNAGVKAEEIACVGVTNQRETTVVWEKATGKPIYNAIVWQCRRTSEFAEGLKDNMDLFRLKTGLVPDAYFSGPKIRWILDNVPGARKRAEAGELLFGTIDTWLIWNLTKEKTHATEGSNASRTMLFNINTMTWDDELLDIIGVPKAVLPTVLPSNADFGHTIKEQVGFEAPILGNLGDQQAALFGQCCFEEGMAKCTYGTGSFLLANIGNKPRLAKGLLTTVGWQLEGEKPTYAFEGAIFIAGAAVQWLRDGLGIIESSDETEKLARSLPSNEGVYFVPALVGLGSPWWNSDVRGTIVGITRGTGRSHFVRATLESMAYQVADVAHDMQENGIVVKELRVDGGATKNTFMMEFQADVLGVPVTRATNVEATAWGAAALAGLKAGLIKDLAELNAGWQKDLKVSPASDRQSELAGWRKALDAAFAF</sequence>
<comment type="similarity">
    <text evidence="2 10 11">Belongs to the FGGY kinase family.</text>
</comment>
<feature type="binding site" evidence="10">
    <location>
        <position position="306"/>
    </location>
    <ligand>
        <name>ADP</name>
        <dbReference type="ChEBI" id="CHEBI:456216"/>
    </ligand>
</feature>
<dbReference type="Gene3D" id="3.30.420.40">
    <property type="match status" value="2"/>
</dbReference>
<dbReference type="UniPathway" id="UPA00618">
    <property type="reaction ID" value="UER00672"/>
</dbReference>
<dbReference type="InterPro" id="IPR005999">
    <property type="entry name" value="Glycerol_kin"/>
</dbReference>
<feature type="binding site" evidence="10">
    <location>
        <position position="82"/>
    </location>
    <ligand>
        <name>glycerol</name>
        <dbReference type="ChEBI" id="CHEBI:17754"/>
    </ligand>
</feature>
<comment type="activity regulation">
    <text evidence="10">Inhibited by fructose 1,6-bisphosphate (FBP).</text>
</comment>
<evidence type="ECO:0000256" key="2">
    <source>
        <dbReference type="ARBA" id="ARBA00009156"/>
    </source>
</evidence>
<evidence type="ECO:0000256" key="3">
    <source>
        <dbReference type="ARBA" id="ARBA00022679"/>
    </source>
</evidence>
<feature type="binding site" evidence="10">
    <location>
        <position position="241"/>
    </location>
    <ligand>
        <name>glycerol</name>
        <dbReference type="ChEBI" id="CHEBI:17754"/>
    </ligand>
</feature>
<feature type="binding site" evidence="10">
    <location>
        <position position="410"/>
    </location>
    <ligand>
        <name>ADP</name>
        <dbReference type="ChEBI" id="CHEBI:456216"/>
    </ligand>
</feature>
<feature type="binding site" evidence="10">
    <location>
        <position position="12"/>
    </location>
    <ligand>
        <name>ADP</name>
        <dbReference type="ChEBI" id="CHEBI:456216"/>
    </ligand>
</feature>
<dbReference type="CDD" id="cd07786">
    <property type="entry name" value="FGGY_EcGK_like"/>
    <property type="match status" value="1"/>
</dbReference>
<dbReference type="PROSITE" id="PS00445">
    <property type="entry name" value="FGGY_KINASES_2"/>
    <property type="match status" value="1"/>
</dbReference>
<feature type="binding site" evidence="10">
    <location>
        <position position="132"/>
    </location>
    <ligand>
        <name>glycerol</name>
        <dbReference type="ChEBI" id="CHEBI:17754"/>
    </ligand>
</feature>
<comment type="caution">
    <text evidence="14">The sequence shown here is derived from an EMBL/GenBank/DDBJ whole genome shotgun (WGS) entry which is preliminary data.</text>
</comment>
<feature type="binding site" evidence="10">
    <location>
        <position position="83"/>
    </location>
    <ligand>
        <name>glycerol</name>
        <dbReference type="ChEBI" id="CHEBI:17754"/>
    </ligand>
</feature>
<dbReference type="FunFam" id="3.30.420.40:FF:000008">
    <property type="entry name" value="Glycerol kinase"/>
    <property type="match status" value="1"/>
</dbReference>
<dbReference type="GO" id="GO:0005829">
    <property type="term" value="C:cytosol"/>
    <property type="evidence" value="ECO:0007669"/>
    <property type="project" value="TreeGrafter"/>
</dbReference>
<evidence type="ECO:0000313" key="15">
    <source>
        <dbReference type="Proteomes" id="UP000664277"/>
    </source>
</evidence>
<feature type="binding site" evidence="10">
    <location>
        <position position="132"/>
    </location>
    <ligand>
        <name>sn-glycerol 3-phosphate</name>
        <dbReference type="ChEBI" id="CHEBI:57597"/>
    </ligand>
</feature>